<proteinExistence type="predicted"/>
<protein>
    <submittedName>
        <fullName evidence="2">Uncharacterized protein</fullName>
    </submittedName>
</protein>
<feature type="non-terminal residue" evidence="2">
    <location>
        <position position="1"/>
    </location>
</feature>
<reference evidence="3" key="2">
    <citation type="submission" date="2015-01" db="EMBL/GenBank/DDBJ databases">
        <title>Evolutionary Origins and Diversification of the Mycorrhizal Mutualists.</title>
        <authorList>
            <consortium name="DOE Joint Genome Institute"/>
            <consortium name="Mycorrhizal Genomics Consortium"/>
            <person name="Kohler A."/>
            <person name="Kuo A."/>
            <person name="Nagy L.G."/>
            <person name="Floudas D."/>
            <person name="Copeland A."/>
            <person name="Barry K.W."/>
            <person name="Cichocki N."/>
            <person name="Veneault-Fourrey C."/>
            <person name="LaButti K."/>
            <person name="Lindquist E.A."/>
            <person name="Lipzen A."/>
            <person name="Lundell T."/>
            <person name="Morin E."/>
            <person name="Murat C."/>
            <person name="Riley R."/>
            <person name="Ohm R."/>
            <person name="Sun H."/>
            <person name="Tunlid A."/>
            <person name="Henrissat B."/>
            <person name="Grigoriev I.V."/>
            <person name="Hibbett D.S."/>
            <person name="Martin F."/>
        </authorList>
    </citation>
    <scope>NUCLEOTIDE SEQUENCE [LARGE SCALE GENOMIC DNA]</scope>
    <source>
        <strain evidence="3">LaAM-08-1</strain>
    </source>
</reference>
<feature type="compositionally biased region" description="Polar residues" evidence="1">
    <location>
        <begin position="1"/>
        <end position="14"/>
    </location>
</feature>
<dbReference type="EMBL" id="KN839071">
    <property type="protein sequence ID" value="KIJ90995.1"/>
    <property type="molecule type" value="Genomic_DNA"/>
</dbReference>
<dbReference type="AlphaFoldDB" id="A0A0C9WMB1"/>
<keyword evidence="3" id="KW-1185">Reference proteome</keyword>
<name>A0A0C9WMB1_9AGAR</name>
<evidence type="ECO:0000313" key="2">
    <source>
        <dbReference type="EMBL" id="KIJ90995.1"/>
    </source>
</evidence>
<sequence length="49" mass="5462">GSDSTTSANPNSPDFSDRTAFRVHRTTRPIDPFVHRPAKGISPWWNPPS</sequence>
<gene>
    <name evidence="2" type="ORF">K443DRAFT_115753</name>
</gene>
<evidence type="ECO:0000313" key="3">
    <source>
        <dbReference type="Proteomes" id="UP000054477"/>
    </source>
</evidence>
<evidence type="ECO:0000256" key="1">
    <source>
        <dbReference type="SAM" id="MobiDB-lite"/>
    </source>
</evidence>
<organism evidence="2 3">
    <name type="scientific">Laccaria amethystina LaAM-08-1</name>
    <dbReference type="NCBI Taxonomy" id="1095629"/>
    <lineage>
        <taxon>Eukaryota</taxon>
        <taxon>Fungi</taxon>
        <taxon>Dikarya</taxon>
        <taxon>Basidiomycota</taxon>
        <taxon>Agaricomycotina</taxon>
        <taxon>Agaricomycetes</taxon>
        <taxon>Agaricomycetidae</taxon>
        <taxon>Agaricales</taxon>
        <taxon>Agaricineae</taxon>
        <taxon>Hydnangiaceae</taxon>
        <taxon>Laccaria</taxon>
    </lineage>
</organism>
<accession>A0A0C9WMB1</accession>
<dbReference type="Proteomes" id="UP000054477">
    <property type="component" value="Unassembled WGS sequence"/>
</dbReference>
<feature type="region of interest" description="Disordered" evidence="1">
    <location>
        <begin position="1"/>
        <end position="22"/>
    </location>
</feature>
<dbReference type="HOGENOM" id="CLU_3147206_0_0_1"/>
<reference evidence="2 3" key="1">
    <citation type="submission" date="2014-04" db="EMBL/GenBank/DDBJ databases">
        <authorList>
            <consortium name="DOE Joint Genome Institute"/>
            <person name="Kuo A."/>
            <person name="Kohler A."/>
            <person name="Nagy L.G."/>
            <person name="Floudas D."/>
            <person name="Copeland A."/>
            <person name="Barry K.W."/>
            <person name="Cichocki N."/>
            <person name="Veneault-Fourrey C."/>
            <person name="LaButti K."/>
            <person name="Lindquist E.A."/>
            <person name="Lipzen A."/>
            <person name="Lundell T."/>
            <person name="Morin E."/>
            <person name="Murat C."/>
            <person name="Sun H."/>
            <person name="Tunlid A."/>
            <person name="Henrissat B."/>
            <person name="Grigoriev I.V."/>
            <person name="Hibbett D.S."/>
            <person name="Martin F."/>
            <person name="Nordberg H.P."/>
            <person name="Cantor M.N."/>
            <person name="Hua S.X."/>
        </authorList>
    </citation>
    <scope>NUCLEOTIDE SEQUENCE [LARGE SCALE GENOMIC DNA]</scope>
    <source>
        <strain evidence="2 3">LaAM-08-1</strain>
    </source>
</reference>